<dbReference type="KEGG" id="ang:An18g03640"/>
<accession>A0AAJ8BTB6</accession>
<gene>
    <name evidence="2" type="ORF">An18g03640</name>
</gene>
<sequence>MAPIPLSTVDITNSIFCPADLKDVIQHLFEIQSAVHGYLGPETQQELVRKMYPPSYPCHLPHLRFHSTNGLRVMHSERTSPSRSPPSAHTPPIITPTHNHNHQETATTLPSTASNSPPRLSTT</sequence>
<feature type="region of interest" description="Disordered" evidence="1">
    <location>
        <begin position="72"/>
        <end position="123"/>
    </location>
</feature>
<evidence type="ECO:0000256" key="1">
    <source>
        <dbReference type="SAM" id="MobiDB-lite"/>
    </source>
</evidence>
<protein>
    <submittedName>
        <fullName evidence="2">Uncharacterized protein</fullName>
    </submittedName>
</protein>
<reference evidence="2" key="1">
    <citation type="submission" date="2025-02" db="EMBL/GenBank/DDBJ databases">
        <authorList>
            <consortium name="NCBI Genome Project"/>
        </authorList>
    </citation>
    <scope>NUCLEOTIDE SEQUENCE</scope>
</reference>
<dbReference type="RefSeq" id="XP_059602909.1">
    <property type="nucleotide sequence ID" value="XM_059745730.1"/>
</dbReference>
<dbReference type="AlphaFoldDB" id="A0AAJ8BTB6"/>
<feature type="compositionally biased region" description="Polar residues" evidence="1">
    <location>
        <begin position="104"/>
        <end position="123"/>
    </location>
</feature>
<proteinExistence type="predicted"/>
<feature type="compositionally biased region" description="Low complexity" evidence="1">
    <location>
        <begin position="81"/>
        <end position="92"/>
    </location>
</feature>
<organism evidence="2">
    <name type="scientific">Aspergillus niger</name>
    <dbReference type="NCBI Taxonomy" id="5061"/>
    <lineage>
        <taxon>Eukaryota</taxon>
        <taxon>Fungi</taxon>
        <taxon>Dikarya</taxon>
        <taxon>Ascomycota</taxon>
        <taxon>Pezizomycotina</taxon>
        <taxon>Eurotiomycetes</taxon>
        <taxon>Eurotiomycetidae</taxon>
        <taxon>Eurotiales</taxon>
        <taxon>Aspergillaceae</taxon>
        <taxon>Aspergillus</taxon>
        <taxon>Aspergillus subgen. Circumdati</taxon>
    </lineage>
</organism>
<evidence type="ECO:0000313" key="2">
    <source>
        <dbReference type="RefSeq" id="XP_059602909.1"/>
    </source>
</evidence>
<dbReference type="VEuPathDB" id="FungiDB:An18g03640"/>
<name>A0AAJ8BTB6_ASPNG</name>
<reference evidence="2" key="2">
    <citation type="submission" date="2025-08" db="UniProtKB">
        <authorList>
            <consortium name="RefSeq"/>
        </authorList>
    </citation>
    <scope>IDENTIFICATION</scope>
</reference>
<dbReference type="GeneID" id="4989928"/>